<reference evidence="2" key="2">
    <citation type="journal article" date="2018" name="Mol. Plant Microbe Interact.">
        <title>Genome sequence resources for the wheat stripe rust pathogen (Puccinia striiformis f. sp. tritici) and the barley stripe rust pathogen (Puccinia striiformis f. sp. hordei).</title>
        <authorList>
            <person name="Xia C."/>
            <person name="Wang M."/>
            <person name="Yin C."/>
            <person name="Cornejo O.E."/>
            <person name="Hulbert S.H."/>
            <person name="Chen X."/>
        </authorList>
    </citation>
    <scope>NUCLEOTIDE SEQUENCE [LARGE SCALE GENOMIC DNA]</scope>
    <source>
        <strain evidence="2">93-210</strain>
    </source>
</reference>
<protein>
    <submittedName>
        <fullName evidence="1">Uncharacterized protein</fullName>
    </submittedName>
</protein>
<evidence type="ECO:0000313" key="1">
    <source>
        <dbReference type="EMBL" id="KAI7940705.1"/>
    </source>
</evidence>
<reference evidence="1 2" key="3">
    <citation type="journal article" date="2022" name="Microbiol. Spectr.">
        <title>Folding features and dynamics of 3D genome architecture in plant fungal pathogens.</title>
        <authorList>
            <person name="Xia C."/>
        </authorList>
    </citation>
    <scope>NUCLEOTIDE SEQUENCE [LARGE SCALE GENOMIC DNA]</scope>
    <source>
        <strain evidence="1 2">93-210</strain>
    </source>
</reference>
<dbReference type="EMBL" id="CM045877">
    <property type="protein sequence ID" value="KAI7940705.1"/>
    <property type="molecule type" value="Genomic_DNA"/>
</dbReference>
<keyword evidence="2" id="KW-1185">Reference proteome</keyword>
<proteinExistence type="predicted"/>
<organism evidence="1 2">
    <name type="scientific">Puccinia striiformis f. sp. tritici</name>
    <dbReference type="NCBI Taxonomy" id="168172"/>
    <lineage>
        <taxon>Eukaryota</taxon>
        <taxon>Fungi</taxon>
        <taxon>Dikarya</taxon>
        <taxon>Basidiomycota</taxon>
        <taxon>Pucciniomycotina</taxon>
        <taxon>Pucciniomycetes</taxon>
        <taxon>Pucciniales</taxon>
        <taxon>Pucciniaceae</taxon>
        <taxon>Puccinia</taxon>
    </lineage>
</organism>
<sequence>PFPLSAELGPNPLSQQPFGNQLNQFKFHSFGEQSGWLFCKSITTIQLRFSRRKRLLFLMLLYSLQVGLIQLFTNPNQIKPNVQQTENRSASG</sequence>
<comment type="caution">
    <text evidence="1">The sequence shown here is derived from an EMBL/GenBank/DDBJ whole genome shotgun (WGS) entry which is preliminary data.</text>
</comment>
<reference evidence="2" key="1">
    <citation type="journal article" date="2018" name="BMC Genomics">
        <title>Genomic insights into host adaptation between the wheat stripe rust pathogen (Puccinia striiformis f. sp. tritici) and the barley stripe rust pathogen (Puccinia striiformis f. sp. hordei).</title>
        <authorList>
            <person name="Xia C."/>
            <person name="Wang M."/>
            <person name="Yin C."/>
            <person name="Cornejo O.E."/>
            <person name="Hulbert S.H."/>
            <person name="Chen X."/>
        </authorList>
    </citation>
    <scope>NUCLEOTIDE SEQUENCE [LARGE SCALE GENOMIC DNA]</scope>
    <source>
        <strain evidence="2">93-210</strain>
    </source>
</reference>
<accession>A0ACC0DY99</accession>
<feature type="non-terminal residue" evidence="1">
    <location>
        <position position="1"/>
    </location>
</feature>
<dbReference type="Proteomes" id="UP001060170">
    <property type="component" value="Chromosome 13"/>
</dbReference>
<name>A0ACC0DY99_9BASI</name>
<gene>
    <name evidence="1" type="ORF">MJO28_012990</name>
</gene>
<evidence type="ECO:0000313" key="2">
    <source>
        <dbReference type="Proteomes" id="UP001060170"/>
    </source>
</evidence>